<dbReference type="AlphaFoldDB" id="A0A7Y3RPS4"/>
<sequence length="326" mass="36948">MLSSEPVLLVGLPRSGSTLLNAIVNQCPDTYCLNDLYILQLIDEQGSWDRFANDEQAEAVRLHLRGKIERQSGVGLPERIEWTARMTPEQLERALSVIDGPSIRRGHWAEMIDDVISAAAKACGKSTWGWNTPQDYLHKERVLKEWPKAKFIFNLRDPKSMLRSYKFYPHDTERARYHPAAQSFAWRKAARAYEVMAEEMPEQTLLLRYDDIVRQPSVEIARLNTFAGTSVDEGLELESLGRNTSYGSGEKKPKGSVEPFELWLSDQVLFRERKALGFDATRHPFSFRGVGVTAGNSLKFLSRYGTLIASDPNIRRRVGRMLGGAS</sequence>
<proteinExistence type="predicted"/>
<reference evidence="1 2" key="1">
    <citation type="submission" date="2020-05" db="EMBL/GenBank/DDBJ databases">
        <title>Parvularcula mediterraneae sp. nov., isolated from polypropylene straw from shallow seawater of the seashore of Laganas in Zakynthos island, Greece.</title>
        <authorList>
            <person name="Szabo I."/>
            <person name="Al-Omari J."/>
            <person name="Rado J."/>
            <person name="Szerdahelyi G.S."/>
        </authorList>
    </citation>
    <scope>NUCLEOTIDE SEQUENCE [LARGE SCALE GENOMIC DNA]</scope>
    <source>
        <strain evidence="1 2">ZS-1/3</strain>
    </source>
</reference>
<protein>
    <submittedName>
        <fullName evidence="1">Sulfotransferase</fullName>
    </submittedName>
</protein>
<gene>
    <name evidence="1" type="ORF">HK107_14710</name>
</gene>
<dbReference type="RefSeq" id="WP_173201146.1">
    <property type="nucleotide sequence ID" value="NZ_JABFCX010000003.1"/>
</dbReference>
<dbReference type="SUPFAM" id="SSF52540">
    <property type="entry name" value="P-loop containing nucleoside triphosphate hydrolases"/>
    <property type="match status" value="1"/>
</dbReference>
<keyword evidence="1" id="KW-0808">Transferase</keyword>
<evidence type="ECO:0000313" key="2">
    <source>
        <dbReference type="Proteomes" id="UP000536835"/>
    </source>
</evidence>
<name>A0A7Y3RPS4_9PROT</name>
<evidence type="ECO:0000313" key="1">
    <source>
        <dbReference type="EMBL" id="NNU17580.1"/>
    </source>
</evidence>
<dbReference type="Gene3D" id="3.40.50.300">
    <property type="entry name" value="P-loop containing nucleotide triphosphate hydrolases"/>
    <property type="match status" value="1"/>
</dbReference>
<dbReference type="InterPro" id="IPR027417">
    <property type="entry name" value="P-loop_NTPase"/>
</dbReference>
<dbReference type="EMBL" id="JABFCX010000003">
    <property type="protein sequence ID" value="NNU17580.1"/>
    <property type="molecule type" value="Genomic_DNA"/>
</dbReference>
<keyword evidence="2" id="KW-1185">Reference proteome</keyword>
<dbReference type="Pfam" id="PF13469">
    <property type="entry name" value="Sulfotransfer_3"/>
    <property type="match status" value="1"/>
</dbReference>
<dbReference type="GO" id="GO:0016740">
    <property type="term" value="F:transferase activity"/>
    <property type="evidence" value="ECO:0007669"/>
    <property type="project" value="UniProtKB-KW"/>
</dbReference>
<organism evidence="1 2">
    <name type="scientific">Parvularcula mediterranea</name>
    <dbReference type="NCBI Taxonomy" id="2732508"/>
    <lineage>
        <taxon>Bacteria</taxon>
        <taxon>Pseudomonadati</taxon>
        <taxon>Pseudomonadota</taxon>
        <taxon>Alphaproteobacteria</taxon>
        <taxon>Parvularculales</taxon>
        <taxon>Parvularculaceae</taxon>
        <taxon>Parvularcula</taxon>
    </lineage>
</organism>
<comment type="caution">
    <text evidence="1">The sequence shown here is derived from an EMBL/GenBank/DDBJ whole genome shotgun (WGS) entry which is preliminary data.</text>
</comment>
<accession>A0A7Y3RPS4</accession>
<dbReference type="Proteomes" id="UP000536835">
    <property type="component" value="Unassembled WGS sequence"/>
</dbReference>